<dbReference type="InterPro" id="IPR050433">
    <property type="entry name" value="Myc_transcription_factors"/>
</dbReference>
<sequence length="435" mass="49712">MPVKSERTMSLIDYLNNEVLNWSGNNILLPDDIWQKFELDFPELVGISDIFTEAVLAADKLDKLLKAGSEIRNHDCMWAGHCASKEHPTDEPRSQTSCMGPRPPDLISRHISLTEMKQEIMGYSTGQQSLLKPAVRAAAMPQTPPMSDDEESRTKTISVLKLFHEAETIEECDIDDDSDLCEYFEENEIKQEIIEPVIEVVKPNINSYQFAAESDHSYHKGKSCAMQIANFGIDTPSDSEEEIDVVNVIDKNQFANRSVFSFPNNPSNRDRHQIQRRMATAISKKKVPAGVKTMMPVRKIATPEASPMKKPADTRGIKRKQYRTPVNTPYKRRNYGNSSDSEAEPSEKRSLHNNMERQRRIDLRNAFEDLRVLVPEVSKKERAAKVVILREAAQYCDQLTTHSNNCSKHLEDLKKQQEFLRRRVSLLRKNLAAKR</sequence>
<evidence type="ECO:0000313" key="5">
    <source>
        <dbReference type="Proteomes" id="UP001153636"/>
    </source>
</evidence>
<dbReference type="PRINTS" id="PR00044">
    <property type="entry name" value="LEUZIPPRMYC"/>
</dbReference>
<proteinExistence type="predicted"/>
<organism evidence="4 5">
    <name type="scientific">Psylliodes chrysocephalus</name>
    <dbReference type="NCBI Taxonomy" id="3402493"/>
    <lineage>
        <taxon>Eukaryota</taxon>
        <taxon>Metazoa</taxon>
        <taxon>Ecdysozoa</taxon>
        <taxon>Arthropoda</taxon>
        <taxon>Hexapoda</taxon>
        <taxon>Insecta</taxon>
        <taxon>Pterygota</taxon>
        <taxon>Neoptera</taxon>
        <taxon>Endopterygota</taxon>
        <taxon>Coleoptera</taxon>
        <taxon>Polyphaga</taxon>
        <taxon>Cucujiformia</taxon>
        <taxon>Chrysomeloidea</taxon>
        <taxon>Chrysomelidae</taxon>
        <taxon>Galerucinae</taxon>
        <taxon>Alticini</taxon>
        <taxon>Psylliodes</taxon>
    </lineage>
</organism>
<keyword evidence="5" id="KW-1185">Reference proteome</keyword>
<dbReference type="GO" id="GO:0003677">
    <property type="term" value="F:DNA binding"/>
    <property type="evidence" value="ECO:0007669"/>
    <property type="project" value="UniProtKB-KW"/>
</dbReference>
<dbReference type="SMART" id="SM00353">
    <property type="entry name" value="HLH"/>
    <property type="match status" value="1"/>
</dbReference>
<protein>
    <recommendedName>
        <fullName evidence="3">BHLH domain-containing protein</fullName>
    </recommendedName>
</protein>
<evidence type="ECO:0000259" key="3">
    <source>
        <dbReference type="PROSITE" id="PS50888"/>
    </source>
</evidence>
<dbReference type="InterPro" id="IPR002418">
    <property type="entry name" value="Tscrpt_reg_Myc"/>
</dbReference>
<dbReference type="OrthoDB" id="5964374at2759"/>
<dbReference type="InterPro" id="IPR011598">
    <property type="entry name" value="bHLH_dom"/>
</dbReference>
<feature type="region of interest" description="Disordered" evidence="2">
    <location>
        <begin position="301"/>
        <end position="357"/>
    </location>
</feature>
<dbReference type="Pfam" id="PF00010">
    <property type="entry name" value="HLH"/>
    <property type="match status" value="1"/>
</dbReference>
<dbReference type="SUPFAM" id="SSF47459">
    <property type="entry name" value="HLH, helix-loop-helix DNA-binding domain"/>
    <property type="match status" value="1"/>
</dbReference>
<dbReference type="GO" id="GO:0046983">
    <property type="term" value="F:protein dimerization activity"/>
    <property type="evidence" value="ECO:0007669"/>
    <property type="project" value="InterPro"/>
</dbReference>
<dbReference type="CDD" id="cd11400">
    <property type="entry name" value="bHLHzip_Myc"/>
    <property type="match status" value="1"/>
</dbReference>
<evidence type="ECO:0000313" key="4">
    <source>
        <dbReference type="EMBL" id="CAH1104331.1"/>
    </source>
</evidence>
<dbReference type="PROSITE" id="PS50888">
    <property type="entry name" value="BHLH"/>
    <property type="match status" value="1"/>
</dbReference>
<dbReference type="PANTHER" id="PTHR45851">
    <property type="entry name" value="MYC PROTO-ONCOGENE"/>
    <property type="match status" value="1"/>
</dbReference>
<feature type="domain" description="BHLH" evidence="3">
    <location>
        <begin position="347"/>
        <end position="399"/>
    </location>
</feature>
<accession>A0A9P0GAX4</accession>
<dbReference type="GO" id="GO:0003700">
    <property type="term" value="F:DNA-binding transcription factor activity"/>
    <property type="evidence" value="ECO:0007669"/>
    <property type="project" value="InterPro"/>
</dbReference>
<evidence type="ECO:0000256" key="1">
    <source>
        <dbReference type="ARBA" id="ARBA00023125"/>
    </source>
</evidence>
<dbReference type="Gene3D" id="4.10.280.10">
    <property type="entry name" value="Helix-loop-helix DNA-binding domain"/>
    <property type="match status" value="1"/>
</dbReference>
<feature type="compositionally biased region" description="Basic and acidic residues" evidence="2">
    <location>
        <begin position="345"/>
        <end position="357"/>
    </location>
</feature>
<dbReference type="Proteomes" id="UP001153636">
    <property type="component" value="Chromosome 16"/>
</dbReference>
<gene>
    <name evidence="4" type="ORF">PSYICH_LOCUS5044</name>
</gene>
<dbReference type="FunFam" id="4.10.280.10:FF:000019">
    <property type="entry name" value="Myc proto-oncogene protein"/>
    <property type="match status" value="1"/>
</dbReference>
<dbReference type="InterPro" id="IPR036638">
    <property type="entry name" value="HLH_DNA-bd_sf"/>
</dbReference>
<name>A0A9P0GAX4_9CUCU</name>
<evidence type="ECO:0000256" key="2">
    <source>
        <dbReference type="SAM" id="MobiDB-lite"/>
    </source>
</evidence>
<dbReference type="AlphaFoldDB" id="A0A9P0GAX4"/>
<dbReference type="EMBL" id="OV651828">
    <property type="protein sequence ID" value="CAH1104331.1"/>
    <property type="molecule type" value="Genomic_DNA"/>
</dbReference>
<reference evidence="4" key="1">
    <citation type="submission" date="2022-01" db="EMBL/GenBank/DDBJ databases">
        <authorList>
            <person name="King R."/>
        </authorList>
    </citation>
    <scope>NUCLEOTIDE SEQUENCE</scope>
</reference>
<keyword evidence="1" id="KW-0238">DNA-binding</keyword>